<dbReference type="InParanoid" id="F6HCB2"/>
<dbReference type="Proteomes" id="UP000009183">
    <property type="component" value="Chromosome 13"/>
</dbReference>
<evidence type="ECO:0000256" key="4">
    <source>
        <dbReference type="ARBA" id="ARBA00022692"/>
    </source>
</evidence>
<feature type="transmembrane region" description="Helical" evidence="8">
    <location>
        <begin position="237"/>
        <end position="258"/>
    </location>
</feature>
<feature type="transmembrane region" description="Helical" evidence="8">
    <location>
        <begin position="314"/>
        <end position="332"/>
    </location>
</feature>
<evidence type="ECO:0000256" key="3">
    <source>
        <dbReference type="ARBA" id="ARBA00022448"/>
    </source>
</evidence>
<dbReference type="GO" id="GO:0005886">
    <property type="term" value="C:plasma membrane"/>
    <property type="evidence" value="ECO:0000318"/>
    <property type="project" value="GO_Central"/>
</dbReference>
<evidence type="ECO:0000256" key="8">
    <source>
        <dbReference type="RuleBase" id="RU362088"/>
    </source>
</evidence>
<keyword evidence="3 8" id="KW-0813">Transport</keyword>
<feature type="transmembrane region" description="Helical" evidence="8">
    <location>
        <begin position="25"/>
        <end position="46"/>
    </location>
</feature>
<name>F6HCB2_VITVI</name>
<feature type="transmembrane region" description="Helical" evidence="8">
    <location>
        <begin position="100"/>
        <end position="120"/>
    </location>
</feature>
<accession>F6HCB2</accession>
<keyword evidence="7 8" id="KW-0472">Membrane</keyword>
<dbReference type="STRING" id="29760.F6HCB2"/>
<evidence type="ECO:0000256" key="7">
    <source>
        <dbReference type="ARBA" id="ARBA00023136"/>
    </source>
</evidence>
<dbReference type="OrthoDB" id="448280at2759"/>
<organism evidence="9 10">
    <name type="scientific">Vitis vinifera</name>
    <name type="common">Grape</name>
    <dbReference type="NCBI Taxonomy" id="29760"/>
    <lineage>
        <taxon>Eukaryota</taxon>
        <taxon>Viridiplantae</taxon>
        <taxon>Streptophyta</taxon>
        <taxon>Embryophyta</taxon>
        <taxon>Tracheophyta</taxon>
        <taxon>Spermatophyta</taxon>
        <taxon>Magnoliopsida</taxon>
        <taxon>eudicotyledons</taxon>
        <taxon>Gunneridae</taxon>
        <taxon>Pentapetalae</taxon>
        <taxon>rosids</taxon>
        <taxon>Vitales</taxon>
        <taxon>Vitaceae</taxon>
        <taxon>Viteae</taxon>
        <taxon>Vitis</taxon>
    </lineage>
</organism>
<reference evidence="10" key="1">
    <citation type="journal article" date="2007" name="Nature">
        <title>The grapevine genome sequence suggests ancestral hexaploidization in major angiosperm phyla.</title>
        <authorList>
            <consortium name="The French-Italian Public Consortium for Grapevine Genome Characterization."/>
            <person name="Jaillon O."/>
            <person name="Aury J.-M."/>
            <person name="Noel B."/>
            <person name="Policriti A."/>
            <person name="Clepet C."/>
            <person name="Casagrande A."/>
            <person name="Choisne N."/>
            <person name="Aubourg S."/>
            <person name="Vitulo N."/>
            <person name="Jubin C."/>
            <person name="Vezzi A."/>
            <person name="Legeai F."/>
            <person name="Hugueney P."/>
            <person name="Dasilva C."/>
            <person name="Horner D."/>
            <person name="Mica E."/>
            <person name="Jublot D."/>
            <person name="Poulain J."/>
            <person name="Bruyere C."/>
            <person name="Billault A."/>
            <person name="Segurens B."/>
            <person name="Gouyvenoux M."/>
            <person name="Ugarte E."/>
            <person name="Cattonaro F."/>
            <person name="Anthouard V."/>
            <person name="Vico V."/>
            <person name="Del Fabbro C."/>
            <person name="Alaux M."/>
            <person name="Di Gaspero G."/>
            <person name="Dumas V."/>
            <person name="Felice N."/>
            <person name="Paillard S."/>
            <person name="Juman I."/>
            <person name="Moroldo M."/>
            <person name="Scalabrin S."/>
            <person name="Canaguier A."/>
            <person name="Le Clainche I."/>
            <person name="Malacrida G."/>
            <person name="Durand E."/>
            <person name="Pesole G."/>
            <person name="Laucou V."/>
            <person name="Chatelet P."/>
            <person name="Merdinoglu D."/>
            <person name="Delledonne M."/>
            <person name="Pezzotti M."/>
            <person name="Lecharny A."/>
            <person name="Scarpelli C."/>
            <person name="Artiguenave F."/>
            <person name="Pe M.E."/>
            <person name="Valle G."/>
            <person name="Morgante M."/>
            <person name="Caboche M."/>
            <person name="Adam-Blondon A.-F."/>
            <person name="Weissenbach J."/>
            <person name="Quetier F."/>
            <person name="Wincker P."/>
        </authorList>
    </citation>
    <scope>NUCLEOTIDE SEQUENCE [LARGE SCALE GENOMIC DNA]</scope>
    <source>
        <strain evidence="10">cv. Pinot noir / PN40024</strain>
    </source>
</reference>
<feature type="transmembrane region" description="Helical" evidence="8">
    <location>
        <begin position="270"/>
        <end position="293"/>
    </location>
</feature>
<dbReference type="InterPro" id="IPR004698">
    <property type="entry name" value="Zn/Fe_permease_fun/pln"/>
</dbReference>
<evidence type="ECO:0008006" key="11">
    <source>
        <dbReference type="Google" id="ProtNLM"/>
    </source>
</evidence>
<proteinExistence type="inferred from homology"/>
<dbReference type="GO" id="GO:0071577">
    <property type="term" value="P:zinc ion transmembrane transport"/>
    <property type="evidence" value="ECO:0000318"/>
    <property type="project" value="GO_Central"/>
</dbReference>
<dbReference type="GO" id="GO:0005385">
    <property type="term" value="F:zinc ion transmembrane transporter activity"/>
    <property type="evidence" value="ECO:0000318"/>
    <property type="project" value="GO_Central"/>
</dbReference>
<dbReference type="AlphaFoldDB" id="F6HCB2"/>
<evidence type="ECO:0000256" key="5">
    <source>
        <dbReference type="ARBA" id="ARBA00022989"/>
    </source>
</evidence>
<comment type="subcellular location">
    <subcellularLocation>
        <location evidence="1 8">Membrane</location>
        <topology evidence="1 8">Multi-pass membrane protein</topology>
    </subcellularLocation>
</comment>
<dbReference type="PANTHER" id="PTHR11040:SF26">
    <property type="entry name" value="ZINC TRANSPORTER 6, CHLOROPLASTIC"/>
    <property type="match status" value="1"/>
</dbReference>
<dbReference type="eggNOG" id="KOG1558">
    <property type="taxonomic scope" value="Eukaryota"/>
</dbReference>
<evidence type="ECO:0000256" key="1">
    <source>
        <dbReference type="ARBA" id="ARBA00004141"/>
    </source>
</evidence>
<gene>
    <name evidence="9" type="ordered locus">VIT_13s0067g01370</name>
</gene>
<dbReference type="HOGENOM" id="CLU_027089_3_0_1"/>
<keyword evidence="10" id="KW-1185">Reference proteome</keyword>
<feature type="transmembrane region" description="Helical" evidence="8">
    <location>
        <begin position="175"/>
        <end position="194"/>
    </location>
</feature>
<keyword evidence="6 8" id="KW-0406">Ion transport</keyword>
<comment type="similarity">
    <text evidence="2 8">Belongs to the ZIP transporter (TC 2.A.5) family.</text>
</comment>
<protein>
    <recommendedName>
        <fullName evidence="11">Zinc transporter 6, chloroplastic</fullName>
    </recommendedName>
</protein>
<evidence type="ECO:0000256" key="2">
    <source>
        <dbReference type="ARBA" id="ARBA00006939"/>
    </source>
</evidence>
<dbReference type="EMBL" id="FN595514">
    <property type="protein sequence ID" value="CCB49850.1"/>
    <property type="molecule type" value="Genomic_DNA"/>
</dbReference>
<sequence length="487" mass="52778">MACVPRTTAPSWSCQDSEASAELKLIVMAVMLGTSIVSISSPLIFSHFIHWKPIHSKLLLAIKCLAAGVILSISLVHVLPRSFDSLSDCQVVSLRPWKDLPFSGIVPIIGAVTALLVDIMQSCYGNDKSSHYAPVKTHEDSSSDGKKTVTTQFEMGIMGWHDRQAEEMAKLKQRLVAQVLEIGVVFYPVIIGLMTGVSHNLCTVKALVAALVLHHFFEGIELGGCMAQAGLNFGTTAYMCIVFSVTAPIGMVLGMILYTATGYEPRSANALIMEGISGSLASGILLYMAFVKFTAVEFFYSKVMMGSRPWMKKLCFFLFVVGCASMAFLIIWDSMPSVKSLASAPLDCGASTGDCRSGMSAYMITGGKSLQKFHNTVCPDCKPIRTVDDNSGAEVRRLCSSCRSVPSPAGTWAIRTSRRASSTSPATPRCRILTLYFSFSWVLILSSDDSDLLHNFYSNSGIGPVPAMVEADTTRPSRTGLDRDFEP</sequence>
<dbReference type="PaxDb" id="29760-VIT_13s0067g01370.t01"/>
<dbReference type="InterPro" id="IPR003689">
    <property type="entry name" value="ZIP"/>
</dbReference>
<feature type="transmembrane region" description="Helical" evidence="8">
    <location>
        <begin position="206"/>
        <end position="225"/>
    </location>
</feature>
<dbReference type="PANTHER" id="PTHR11040">
    <property type="entry name" value="ZINC/IRON TRANSPORTER"/>
    <property type="match status" value="1"/>
</dbReference>
<evidence type="ECO:0000256" key="6">
    <source>
        <dbReference type="ARBA" id="ARBA00023065"/>
    </source>
</evidence>
<evidence type="ECO:0000313" key="10">
    <source>
        <dbReference type="Proteomes" id="UP000009183"/>
    </source>
</evidence>
<keyword evidence="5 8" id="KW-1133">Transmembrane helix</keyword>
<feature type="transmembrane region" description="Helical" evidence="8">
    <location>
        <begin position="58"/>
        <end position="80"/>
    </location>
</feature>
<dbReference type="ExpressionAtlas" id="F6HCB2">
    <property type="expression patterns" value="baseline"/>
</dbReference>
<keyword evidence="4 8" id="KW-0812">Transmembrane</keyword>
<evidence type="ECO:0000313" key="9">
    <source>
        <dbReference type="EMBL" id="CCB49850.1"/>
    </source>
</evidence>
<dbReference type="NCBIfam" id="TIGR00820">
    <property type="entry name" value="zip"/>
    <property type="match status" value="1"/>
</dbReference>
<dbReference type="Pfam" id="PF02535">
    <property type="entry name" value="Zip"/>
    <property type="match status" value="1"/>
</dbReference>